<dbReference type="AlphaFoldDB" id="A3ZYY7"/>
<dbReference type="Pfam" id="PF11845">
    <property type="entry name" value="Tll0287-like"/>
    <property type="match status" value="1"/>
</dbReference>
<evidence type="ECO:0000313" key="3">
    <source>
        <dbReference type="Proteomes" id="UP000004358"/>
    </source>
</evidence>
<comment type="caution">
    <text evidence="2">The sequence shown here is derived from an EMBL/GenBank/DDBJ whole genome shotgun (WGS) entry which is preliminary data.</text>
</comment>
<protein>
    <recommendedName>
        <fullName evidence="1">Tll0287-like domain-containing protein</fullName>
    </recommendedName>
</protein>
<dbReference type="EMBL" id="AANZ01000022">
    <property type="protein sequence ID" value="EAQ78352.1"/>
    <property type="molecule type" value="Genomic_DNA"/>
</dbReference>
<evidence type="ECO:0000259" key="1">
    <source>
        <dbReference type="Pfam" id="PF11845"/>
    </source>
</evidence>
<accession>A3ZYY7</accession>
<dbReference type="eggNOG" id="ENOG5032QC7">
    <property type="taxonomic scope" value="Bacteria"/>
</dbReference>
<dbReference type="HOGENOM" id="CLU_1445065_0_0_0"/>
<dbReference type="STRING" id="314230.DSM3645_18486"/>
<gene>
    <name evidence="2" type="ORF">DSM3645_18486</name>
</gene>
<dbReference type="InterPro" id="IPR021796">
    <property type="entry name" value="Tll0287-like_dom"/>
</dbReference>
<dbReference type="Proteomes" id="UP000004358">
    <property type="component" value="Unassembled WGS sequence"/>
</dbReference>
<dbReference type="RefSeq" id="WP_002651594.1">
    <property type="nucleotide sequence ID" value="NZ_CH672376.1"/>
</dbReference>
<organism evidence="2 3">
    <name type="scientific">Blastopirellula marina DSM 3645</name>
    <dbReference type="NCBI Taxonomy" id="314230"/>
    <lineage>
        <taxon>Bacteria</taxon>
        <taxon>Pseudomonadati</taxon>
        <taxon>Planctomycetota</taxon>
        <taxon>Planctomycetia</taxon>
        <taxon>Pirellulales</taxon>
        <taxon>Pirellulaceae</taxon>
        <taxon>Blastopirellula</taxon>
    </lineage>
</organism>
<feature type="domain" description="Tll0287-like" evidence="1">
    <location>
        <begin position="52"/>
        <end position="168"/>
    </location>
</feature>
<reference evidence="2 3" key="1">
    <citation type="submission" date="2006-02" db="EMBL/GenBank/DDBJ databases">
        <authorList>
            <person name="Amann R."/>
            <person name="Ferriera S."/>
            <person name="Johnson J."/>
            <person name="Kravitz S."/>
            <person name="Halpern A."/>
            <person name="Remington K."/>
            <person name="Beeson K."/>
            <person name="Tran B."/>
            <person name="Rogers Y.-H."/>
            <person name="Friedman R."/>
            <person name="Venter J.C."/>
        </authorList>
    </citation>
    <scope>NUCLEOTIDE SEQUENCE [LARGE SCALE GENOMIC DNA]</scope>
    <source>
        <strain evidence="2 3">DSM 3645</strain>
    </source>
</reference>
<dbReference type="OrthoDB" id="268788at2"/>
<proteinExistence type="predicted"/>
<sequence length="187" mass="20896">MEYQAASIRPLLWIAVLLGASGFPLQQSVVLADEADTETTSEAVKAPIRLPEARARARLLHETIHGALQVVHRDFFDEDESHAIPSRSLEDVFAELARSHHVTIRWISVNTDAMNIDNEPTSPFEKTAAQELAKGQPEHEAVEQDQYRFAGAIRLSSRCLKCHVPHRTNTNDRMAGLVISIPVEQEK</sequence>
<name>A3ZYY7_9BACT</name>
<evidence type="ECO:0000313" key="2">
    <source>
        <dbReference type="EMBL" id="EAQ78352.1"/>
    </source>
</evidence>